<gene>
    <name evidence="1" type="ORF">M437DRAFT_69781</name>
</gene>
<evidence type="ECO:0000313" key="1">
    <source>
        <dbReference type="EMBL" id="KEQ58627.1"/>
    </source>
</evidence>
<dbReference type="RefSeq" id="XP_040875650.1">
    <property type="nucleotide sequence ID" value="XM_041025343.1"/>
</dbReference>
<name>A0A074VLV5_AURM1</name>
<accession>A0A074VLV5</accession>
<reference evidence="1 2" key="1">
    <citation type="journal article" date="2014" name="BMC Genomics">
        <title>Genome sequencing of four Aureobasidium pullulans varieties: biotechnological potential, stress tolerance, and description of new species.</title>
        <authorList>
            <person name="Gostin Ar C."/>
            <person name="Ohm R.A."/>
            <person name="Kogej T."/>
            <person name="Sonjak S."/>
            <person name="Turk M."/>
            <person name="Zajc J."/>
            <person name="Zalar P."/>
            <person name="Grube M."/>
            <person name="Sun H."/>
            <person name="Han J."/>
            <person name="Sharma A."/>
            <person name="Chiniquy J."/>
            <person name="Ngan C.Y."/>
            <person name="Lipzen A."/>
            <person name="Barry K."/>
            <person name="Grigoriev I.V."/>
            <person name="Gunde-Cimerman N."/>
        </authorList>
    </citation>
    <scope>NUCLEOTIDE SEQUENCE [LARGE SCALE GENOMIC DNA]</scope>
    <source>
        <strain evidence="1 2">CBS 110374</strain>
    </source>
</reference>
<protein>
    <submittedName>
        <fullName evidence="1">Uncharacterized protein</fullName>
    </submittedName>
</protein>
<keyword evidence="2" id="KW-1185">Reference proteome</keyword>
<dbReference type="EMBL" id="KL584853">
    <property type="protein sequence ID" value="KEQ58627.1"/>
    <property type="molecule type" value="Genomic_DNA"/>
</dbReference>
<dbReference type="GeneID" id="63918716"/>
<proteinExistence type="predicted"/>
<dbReference type="STRING" id="1043003.A0A074VLV5"/>
<evidence type="ECO:0000313" key="2">
    <source>
        <dbReference type="Proteomes" id="UP000030672"/>
    </source>
</evidence>
<dbReference type="HOGENOM" id="CLU_686926_0_0_1"/>
<organism evidence="1 2">
    <name type="scientific">Aureobasidium melanogenum (strain CBS 110374)</name>
    <name type="common">Aureobasidium pullulans var. melanogenum</name>
    <dbReference type="NCBI Taxonomy" id="1043003"/>
    <lineage>
        <taxon>Eukaryota</taxon>
        <taxon>Fungi</taxon>
        <taxon>Dikarya</taxon>
        <taxon>Ascomycota</taxon>
        <taxon>Pezizomycotina</taxon>
        <taxon>Dothideomycetes</taxon>
        <taxon>Dothideomycetidae</taxon>
        <taxon>Dothideales</taxon>
        <taxon>Saccotheciaceae</taxon>
        <taxon>Aureobasidium</taxon>
    </lineage>
</organism>
<dbReference type="AlphaFoldDB" id="A0A074VLV5"/>
<dbReference type="Proteomes" id="UP000030672">
    <property type="component" value="Unassembled WGS sequence"/>
</dbReference>
<sequence length="401" mass="42227">MAPMRLWMLVKLQRWKRSHRKSWSSRHVPVQTYKEFKANLSDLQVAAKKNCKGSLHVLDNRLTDVGLSDQQEVHEGGRDNHRRARLWIETRPPKRRVRGARVSSQTNEDLRRIRVTVVRGDEEGSRALRRSMHDAAVQQNQGYIGREFNFSILAAATALVGSATAAPQNNGNWQSYASQASSYWASANPSATGDWSSWANAASSYWNSVSPSAAPSQWSSYASAASSYWASHSGSMITAAPSAFPWAGGFGPGGPGGWRGGNGYGPFGDIANGTNSGWGPWGTGAWTSGPWTSWWGGSNCPDSTWSGWTSGPWGTNAPWTSWSGCKASTTATSTITTTVSGTPTTTVAYGVRVNAASAASSTSGSGSGTAATATHTGAASNMGVSGAGVGIGAAVAAVLML</sequence>